<reference evidence="7 8" key="1">
    <citation type="journal article" date="2010" name="Stand. Genomic Sci.">
        <title>Complete genome sequence of Spirochaeta smaragdinae type strain (SEBR 4228).</title>
        <authorList>
            <person name="Mavromatis K."/>
            <person name="Yasawong M."/>
            <person name="Chertkov O."/>
            <person name="Lapidus A."/>
            <person name="Lucas S."/>
            <person name="Nolan M."/>
            <person name="Del Rio T.G."/>
            <person name="Tice H."/>
            <person name="Cheng J.F."/>
            <person name="Pitluck S."/>
            <person name="Liolios K."/>
            <person name="Ivanova N."/>
            <person name="Tapia R."/>
            <person name="Han C."/>
            <person name="Bruce D."/>
            <person name="Goodwin L."/>
            <person name="Pati A."/>
            <person name="Chen A."/>
            <person name="Palaniappan K."/>
            <person name="Land M."/>
            <person name="Hauser L."/>
            <person name="Chang Y.J."/>
            <person name="Jeffries C.D."/>
            <person name="Detter J.C."/>
            <person name="Rohde M."/>
            <person name="Brambilla E."/>
            <person name="Spring S."/>
            <person name="Goker M."/>
            <person name="Sikorski J."/>
            <person name="Woyke T."/>
            <person name="Bristow J."/>
            <person name="Eisen J.A."/>
            <person name="Markowitz V."/>
            <person name="Hugenholtz P."/>
            <person name="Klenk H.P."/>
            <person name="Kyrpides N.C."/>
        </authorList>
    </citation>
    <scope>NUCLEOTIDE SEQUENCE [LARGE SCALE GENOMIC DNA]</scope>
    <source>
        <strain evidence="8">DSM 11293 / JCM 15392 / SEBR 4228</strain>
    </source>
</reference>
<dbReference type="InterPro" id="IPR004254">
    <property type="entry name" value="AdipoR/HlyIII-related"/>
</dbReference>
<feature type="transmembrane region" description="Helical" evidence="6">
    <location>
        <begin position="172"/>
        <end position="190"/>
    </location>
</feature>
<evidence type="ECO:0000256" key="2">
    <source>
        <dbReference type="ARBA" id="ARBA00022692"/>
    </source>
</evidence>
<dbReference type="PANTHER" id="PTHR20855">
    <property type="entry name" value="ADIPOR/PROGESTIN RECEPTOR-RELATED"/>
    <property type="match status" value="1"/>
</dbReference>
<feature type="transmembrane region" description="Helical" evidence="6">
    <location>
        <begin position="118"/>
        <end position="137"/>
    </location>
</feature>
<dbReference type="GO" id="GO:0016020">
    <property type="term" value="C:membrane"/>
    <property type="evidence" value="ECO:0007669"/>
    <property type="project" value="UniProtKB-SubCell"/>
</dbReference>
<organism evidence="7 8">
    <name type="scientific">Sediminispirochaeta smaragdinae (strain DSM 11293 / JCM 15392 / SEBR 4228)</name>
    <name type="common">Spirochaeta smaragdinae</name>
    <dbReference type="NCBI Taxonomy" id="573413"/>
    <lineage>
        <taxon>Bacteria</taxon>
        <taxon>Pseudomonadati</taxon>
        <taxon>Spirochaetota</taxon>
        <taxon>Spirochaetia</taxon>
        <taxon>Spirochaetales</taxon>
        <taxon>Spirochaetaceae</taxon>
        <taxon>Sediminispirochaeta</taxon>
    </lineage>
</organism>
<accession>E1R1Q8</accession>
<feature type="transmembrane region" description="Helical" evidence="6">
    <location>
        <begin position="26"/>
        <end position="47"/>
    </location>
</feature>
<dbReference type="AlphaFoldDB" id="E1R1Q8"/>
<sequence>MSVNSWLEQHITLHDHDNRREEAANALTHFLGAILSVGAIIWIFLRIPYFSRRSMITGAFVYVVSMFVLYTASGLYHALPKNNLKRICRILDHANIYFLIAGTYTPIFIFLNSRIGWILLASVWIISALGVLFTLVFWGRYGALHVVFYLAMGWMIVFFWKDIIPFLPSGLIFWILAGGITYSAGVIFYAMKKLPYYHAIWHLFVLGGSILFFIGFAEKLFG</sequence>
<keyword evidence="5" id="KW-0862">Zinc</keyword>
<keyword evidence="8" id="KW-1185">Reference proteome</keyword>
<feature type="transmembrane region" description="Helical" evidence="6">
    <location>
        <begin position="143"/>
        <end position="160"/>
    </location>
</feature>
<feature type="transmembrane region" description="Helical" evidence="6">
    <location>
        <begin position="94"/>
        <end position="111"/>
    </location>
</feature>
<feature type="binding site" evidence="5">
    <location>
        <position position="77"/>
    </location>
    <ligand>
        <name>Zn(2+)</name>
        <dbReference type="ChEBI" id="CHEBI:29105"/>
    </ligand>
</feature>
<keyword evidence="4 6" id="KW-0472">Membrane</keyword>
<dbReference type="KEGG" id="ssm:Spirs_2319"/>
<comment type="subcellular location">
    <subcellularLocation>
        <location evidence="1">Membrane</location>
        <topology evidence="1">Multi-pass membrane protein</topology>
    </subcellularLocation>
</comment>
<dbReference type="HOGENOM" id="CLU_051078_1_0_12"/>
<evidence type="ECO:0000256" key="3">
    <source>
        <dbReference type="ARBA" id="ARBA00022989"/>
    </source>
</evidence>
<evidence type="ECO:0000256" key="6">
    <source>
        <dbReference type="SAM" id="Phobius"/>
    </source>
</evidence>
<dbReference type="Proteomes" id="UP000002318">
    <property type="component" value="Chromosome"/>
</dbReference>
<name>E1R1Q8_SEDSS</name>
<evidence type="ECO:0000256" key="1">
    <source>
        <dbReference type="ARBA" id="ARBA00004141"/>
    </source>
</evidence>
<feature type="binding site" evidence="5">
    <location>
        <position position="198"/>
    </location>
    <ligand>
        <name>Zn(2+)</name>
        <dbReference type="ChEBI" id="CHEBI:29105"/>
    </ligand>
</feature>
<feature type="binding site" evidence="5">
    <location>
        <position position="202"/>
    </location>
    <ligand>
        <name>Zn(2+)</name>
        <dbReference type="ChEBI" id="CHEBI:29105"/>
    </ligand>
</feature>
<dbReference type="eggNOG" id="COG1272">
    <property type="taxonomic scope" value="Bacteria"/>
</dbReference>
<protein>
    <submittedName>
        <fullName evidence="7">Hly-III family protein</fullName>
    </submittedName>
</protein>
<feature type="transmembrane region" description="Helical" evidence="6">
    <location>
        <begin position="59"/>
        <end position="79"/>
    </location>
</feature>
<feature type="transmembrane region" description="Helical" evidence="6">
    <location>
        <begin position="196"/>
        <end position="217"/>
    </location>
</feature>
<evidence type="ECO:0000313" key="7">
    <source>
        <dbReference type="EMBL" id="ADK81434.1"/>
    </source>
</evidence>
<dbReference type="Pfam" id="PF03006">
    <property type="entry name" value="HlyIII"/>
    <property type="match status" value="1"/>
</dbReference>
<evidence type="ECO:0000256" key="5">
    <source>
        <dbReference type="PIRSR" id="PIRSR604254-1"/>
    </source>
</evidence>
<dbReference type="EMBL" id="CP002116">
    <property type="protein sequence ID" value="ADK81434.1"/>
    <property type="molecule type" value="Genomic_DNA"/>
</dbReference>
<dbReference type="PANTHER" id="PTHR20855:SF3">
    <property type="entry name" value="LD03007P"/>
    <property type="match status" value="1"/>
</dbReference>
<keyword evidence="5" id="KW-0479">Metal-binding</keyword>
<dbReference type="OrthoDB" id="9813689at2"/>
<proteinExistence type="predicted"/>
<evidence type="ECO:0000313" key="8">
    <source>
        <dbReference type="Proteomes" id="UP000002318"/>
    </source>
</evidence>
<dbReference type="GO" id="GO:0046872">
    <property type="term" value="F:metal ion binding"/>
    <property type="evidence" value="ECO:0007669"/>
    <property type="project" value="UniProtKB-KW"/>
</dbReference>
<dbReference type="STRING" id="573413.Spirs_2319"/>
<gene>
    <name evidence="7" type="ordered locus">Spirs_2319</name>
</gene>
<keyword evidence="3 6" id="KW-1133">Transmembrane helix</keyword>
<dbReference type="RefSeq" id="WP_013254897.1">
    <property type="nucleotide sequence ID" value="NC_014364.1"/>
</dbReference>
<evidence type="ECO:0000256" key="4">
    <source>
        <dbReference type="ARBA" id="ARBA00023136"/>
    </source>
</evidence>
<keyword evidence="2 6" id="KW-0812">Transmembrane</keyword>